<organism evidence="1 2">
    <name type="scientific">Granulimonas faecalis</name>
    <dbReference type="NCBI Taxonomy" id="2894155"/>
    <lineage>
        <taxon>Bacteria</taxon>
        <taxon>Bacillati</taxon>
        <taxon>Actinomycetota</taxon>
        <taxon>Coriobacteriia</taxon>
        <taxon>Coriobacteriales</taxon>
        <taxon>Kribbibacteriaceae</taxon>
        <taxon>Granulimonas</taxon>
    </lineage>
</organism>
<protein>
    <submittedName>
        <fullName evidence="1">Uncharacterized protein</fullName>
    </submittedName>
</protein>
<evidence type="ECO:0000313" key="2">
    <source>
        <dbReference type="Proteomes" id="UP001055025"/>
    </source>
</evidence>
<dbReference type="AlphaFoldDB" id="A0AAV5B2L4"/>
<dbReference type="EMBL" id="BQKC01000001">
    <property type="protein sequence ID" value="GJM55791.1"/>
    <property type="molecule type" value="Genomic_DNA"/>
</dbReference>
<reference evidence="1" key="1">
    <citation type="journal article" date="2022" name="Int. J. Syst. Evol. Microbiol.">
        <title>Granulimonas faecalis gen. nov., sp. nov., and Leptogranulimonas caecicola gen. nov., sp. nov., novel lactate-producing Atopobiaceae bacteria isolated from mouse intestines, and an emended description of the family Atopobiaceae.</title>
        <authorList>
            <person name="Morinaga K."/>
            <person name="Kusada H."/>
            <person name="Sakamoto S."/>
            <person name="Murakami T."/>
            <person name="Toyoda A."/>
            <person name="Mori H."/>
            <person name="Meng X.Y."/>
            <person name="Takashino M."/>
            <person name="Murotomi K."/>
            <person name="Tamaki H."/>
        </authorList>
    </citation>
    <scope>NUCLEOTIDE SEQUENCE</scope>
    <source>
        <strain evidence="1">OPF53</strain>
    </source>
</reference>
<dbReference type="Proteomes" id="UP001055025">
    <property type="component" value="Unassembled WGS sequence"/>
</dbReference>
<sequence length="78" mass="8375">MHRATEAAGQHLLDGHEVHVAGGDAPCEPHRDIPVHTCHPFPLPIACPITRTLLSHIDGQTSRLSGSARSFGGFPYDN</sequence>
<proteinExistence type="predicted"/>
<accession>A0AAV5B2L4</accession>
<gene>
    <name evidence="1" type="ORF">ATOP_14460</name>
</gene>
<keyword evidence="2" id="KW-1185">Reference proteome</keyword>
<evidence type="ECO:0000313" key="1">
    <source>
        <dbReference type="EMBL" id="GJM55791.1"/>
    </source>
</evidence>
<comment type="caution">
    <text evidence="1">The sequence shown here is derived from an EMBL/GenBank/DDBJ whole genome shotgun (WGS) entry which is preliminary data.</text>
</comment>
<name>A0AAV5B2L4_9ACTN</name>